<dbReference type="EC" id="3.1.3.3" evidence="3"/>
<evidence type="ECO:0000256" key="7">
    <source>
        <dbReference type="ARBA" id="ARBA00022801"/>
    </source>
</evidence>
<comment type="caution">
    <text evidence="10">The sequence shown here is derived from an EMBL/GenBank/DDBJ whole genome shotgun (WGS) entry which is preliminary data.</text>
</comment>
<dbReference type="PANTHER" id="PTHR43344:SF2">
    <property type="entry name" value="PHOSPHOSERINE PHOSPHATASE"/>
    <property type="match status" value="1"/>
</dbReference>
<dbReference type="GO" id="GO:0005737">
    <property type="term" value="C:cytoplasm"/>
    <property type="evidence" value="ECO:0007669"/>
    <property type="project" value="TreeGrafter"/>
</dbReference>
<keyword evidence="5" id="KW-0028">Amino-acid biosynthesis</keyword>
<evidence type="ECO:0000313" key="10">
    <source>
        <dbReference type="EMBL" id="KMQ94551.1"/>
    </source>
</evidence>
<dbReference type="InterPro" id="IPR023214">
    <property type="entry name" value="HAD_sf"/>
</dbReference>
<keyword evidence="9" id="KW-0718">Serine biosynthesis</keyword>
<dbReference type="Proteomes" id="UP000036403">
    <property type="component" value="Unassembled WGS sequence"/>
</dbReference>
<dbReference type="SUPFAM" id="SSF56784">
    <property type="entry name" value="HAD-like"/>
    <property type="match status" value="1"/>
</dbReference>
<dbReference type="STRING" id="67767.A0A0J7KW76"/>
<keyword evidence="6" id="KW-0479">Metal-binding</keyword>
<dbReference type="PANTHER" id="PTHR43344">
    <property type="entry name" value="PHOSPHOSERINE PHOSPHATASE"/>
    <property type="match status" value="1"/>
</dbReference>
<dbReference type="PaxDb" id="67767-A0A0J7KW76"/>
<evidence type="ECO:0000313" key="11">
    <source>
        <dbReference type="Proteomes" id="UP000036403"/>
    </source>
</evidence>
<protein>
    <recommendedName>
        <fullName evidence="4">Phosphoserine phosphatase</fullName>
        <ecNumber evidence="3">3.1.3.3</ecNumber>
    </recommendedName>
</protein>
<dbReference type="GO" id="GO:0006564">
    <property type="term" value="P:L-serine biosynthetic process"/>
    <property type="evidence" value="ECO:0007669"/>
    <property type="project" value="UniProtKB-KW"/>
</dbReference>
<dbReference type="GO" id="GO:0036424">
    <property type="term" value="F:L-phosphoserine phosphatase activity"/>
    <property type="evidence" value="ECO:0007669"/>
    <property type="project" value="TreeGrafter"/>
</dbReference>
<dbReference type="EMBL" id="LBMM01002637">
    <property type="protein sequence ID" value="KMQ94551.1"/>
    <property type="molecule type" value="Genomic_DNA"/>
</dbReference>
<evidence type="ECO:0000256" key="2">
    <source>
        <dbReference type="ARBA" id="ARBA00005135"/>
    </source>
</evidence>
<dbReference type="InterPro" id="IPR036412">
    <property type="entry name" value="HAD-like_sf"/>
</dbReference>
<evidence type="ECO:0000256" key="4">
    <source>
        <dbReference type="ARBA" id="ARBA00015196"/>
    </source>
</evidence>
<evidence type="ECO:0000256" key="1">
    <source>
        <dbReference type="ARBA" id="ARBA00001946"/>
    </source>
</evidence>
<dbReference type="InterPro" id="IPR050582">
    <property type="entry name" value="HAD-like_SerB"/>
</dbReference>
<proteinExistence type="predicted"/>
<dbReference type="Gene3D" id="3.40.50.1000">
    <property type="entry name" value="HAD superfamily/HAD-like"/>
    <property type="match status" value="1"/>
</dbReference>
<gene>
    <name evidence="10" type="ORF">RF55_5295</name>
</gene>
<dbReference type="OrthoDB" id="27226at2759"/>
<organism evidence="10 11">
    <name type="scientific">Lasius niger</name>
    <name type="common">Black garden ant</name>
    <dbReference type="NCBI Taxonomy" id="67767"/>
    <lineage>
        <taxon>Eukaryota</taxon>
        <taxon>Metazoa</taxon>
        <taxon>Ecdysozoa</taxon>
        <taxon>Arthropoda</taxon>
        <taxon>Hexapoda</taxon>
        <taxon>Insecta</taxon>
        <taxon>Pterygota</taxon>
        <taxon>Neoptera</taxon>
        <taxon>Endopterygota</taxon>
        <taxon>Hymenoptera</taxon>
        <taxon>Apocrita</taxon>
        <taxon>Aculeata</taxon>
        <taxon>Formicoidea</taxon>
        <taxon>Formicidae</taxon>
        <taxon>Formicinae</taxon>
        <taxon>Lasius</taxon>
        <taxon>Lasius</taxon>
    </lineage>
</organism>
<evidence type="ECO:0000256" key="9">
    <source>
        <dbReference type="ARBA" id="ARBA00023299"/>
    </source>
</evidence>
<keyword evidence="11" id="KW-1185">Reference proteome</keyword>
<dbReference type="GO" id="GO:0000287">
    <property type="term" value="F:magnesium ion binding"/>
    <property type="evidence" value="ECO:0007669"/>
    <property type="project" value="TreeGrafter"/>
</dbReference>
<comment type="cofactor">
    <cofactor evidence="1">
        <name>Mg(2+)</name>
        <dbReference type="ChEBI" id="CHEBI:18420"/>
    </cofactor>
</comment>
<dbReference type="NCBIfam" id="TIGR01488">
    <property type="entry name" value="HAD-SF-IB"/>
    <property type="match status" value="1"/>
</dbReference>
<evidence type="ECO:0000256" key="5">
    <source>
        <dbReference type="ARBA" id="ARBA00022605"/>
    </source>
</evidence>
<evidence type="ECO:0000256" key="3">
    <source>
        <dbReference type="ARBA" id="ARBA00012640"/>
    </source>
</evidence>
<sequence length="228" mass="25010">MLTVVANREEGNLSQEAIDTARHLVQGEEPIVLSGNEAVDIPCCLPAENAVSPQTIRATLAQFRVDALLTRKRGRRKAVLTCDMDSTVLEGETPDAIIALRGRTDELKEVIAEARAKGETFAETMRRRIPLMAGTTEKELQNILDGLKRSPHIKTVVRTMKANGAVTALISGGFDWFTDRVAKEIGFDHAFANKLQWAEGKLAGSLFEPVLGPEDKRDLGLHGMPIQR</sequence>
<dbReference type="AlphaFoldDB" id="A0A0J7KW76"/>
<comment type="pathway">
    <text evidence="2">Amino-acid biosynthesis; L-serine biosynthesis; L-serine from 3-phospho-D-glycerate: step 3/3.</text>
</comment>
<evidence type="ECO:0000256" key="8">
    <source>
        <dbReference type="ARBA" id="ARBA00022842"/>
    </source>
</evidence>
<dbReference type="Pfam" id="PF12710">
    <property type="entry name" value="HAD"/>
    <property type="match status" value="1"/>
</dbReference>
<evidence type="ECO:0000256" key="6">
    <source>
        <dbReference type="ARBA" id="ARBA00022723"/>
    </source>
</evidence>
<name>A0A0J7KW76_LASNI</name>
<accession>A0A0J7KW76</accession>
<keyword evidence="7" id="KW-0378">Hydrolase</keyword>
<keyword evidence="8" id="KW-0460">Magnesium</keyword>
<reference evidence="10 11" key="1">
    <citation type="submission" date="2015-04" db="EMBL/GenBank/DDBJ databases">
        <title>Lasius niger genome sequencing.</title>
        <authorList>
            <person name="Konorov E.A."/>
            <person name="Nikitin M.A."/>
            <person name="Kirill M.V."/>
            <person name="Chang P."/>
        </authorList>
    </citation>
    <scope>NUCLEOTIDE SEQUENCE [LARGE SCALE GENOMIC DNA]</scope>
    <source>
        <tissue evidence="10">Whole</tissue>
    </source>
</reference>